<dbReference type="InterPro" id="IPR009091">
    <property type="entry name" value="RCC1/BLIP-II"/>
</dbReference>
<dbReference type="GO" id="GO:0005085">
    <property type="term" value="F:guanyl-nucleotide exchange factor activity"/>
    <property type="evidence" value="ECO:0007669"/>
    <property type="project" value="TreeGrafter"/>
</dbReference>
<dbReference type="InterPro" id="IPR051553">
    <property type="entry name" value="Ran_GTPase-activating"/>
</dbReference>
<feature type="domain" description="RCC1-like" evidence="5">
    <location>
        <begin position="126"/>
        <end position="548"/>
    </location>
</feature>
<evidence type="ECO:0000256" key="3">
    <source>
        <dbReference type="PROSITE-ProRule" id="PRU00235"/>
    </source>
</evidence>
<keyword evidence="2" id="KW-0677">Repeat</keyword>
<feature type="repeat" description="RCC1" evidence="3">
    <location>
        <begin position="125"/>
        <end position="189"/>
    </location>
</feature>
<dbReference type="InterPro" id="IPR058923">
    <property type="entry name" value="RCC1-like_dom"/>
</dbReference>
<accession>A0A165WMW8</accession>
<evidence type="ECO:0000256" key="2">
    <source>
        <dbReference type="ARBA" id="ARBA00022737"/>
    </source>
</evidence>
<dbReference type="AlphaFoldDB" id="A0A165WMW8"/>
<feature type="repeat" description="RCC1" evidence="3">
    <location>
        <begin position="437"/>
        <end position="499"/>
    </location>
</feature>
<dbReference type="GO" id="GO:0005737">
    <property type="term" value="C:cytoplasm"/>
    <property type="evidence" value="ECO:0007669"/>
    <property type="project" value="TreeGrafter"/>
</dbReference>
<evidence type="ECO:0000313" key="6">
    <source>
        <dbReference type="EMBL" id="KZP07753.1"/>
    </source>
</evidence>
<sequence>MPPRRSSRAASVKPVEPVAKPAPRAARSQPPKRAAAERSPSPPPKRRRAATKEPEPPVKKPRSKAAAAPAAKKPLSKKATAPARKPLAINGLPAVHEEATPKEVVPQKPYFNALPTPPEHTRPAPQLFVWGAGNFGQFGMGPDHLGEFGKPRKNPWIEEQIGDGSFGGEGAGLEAVAAGGLHTLFIDEKGTVWSCGVNDDAALGRITSDVPNPANPGSFLDVDELTAVPHPLQTLVDENFRAVKVVAGDSVSAAISSAGELRVWGSFRANEGSLGFADGRKHQFTPISILELAHKPGDAEKVVSVASGNNHLLILTTHGHIFSLGAGEQGQLGRKVLERRKIHGTVPEKITLGLRANRAVVIGAGNYHSFAVDEGGDVWGWGLNTMGQTGTGISSTGDNEVTLPAKVIGLSKEELGGDTVIEIAGGEHHTIFLTSGGKVYACGRSDGGQLGLEPSDPAFKDRQHPDFLPEPVQVTFPDPEDLIAHISTGTHNNMAVTVGGALYAWGEGTQGELGIGEAGEAETPTIIVRKEGGSWSALGVACGGQHTLGIFKNKA</sequence>
<feature type="compositionally biased region" description="Low complexity" evidence="4">
    <location>
        <begin position="9"/>
        <end position="39"/>
    </location>
</feature>
<dbReference type="STRING" id="436010.A0A165WMW8"/>
<dbReference type="PANTHER" id="PTHR45982">
    <property type="entry name" value="REGULATOR OF CHROMOSOME CONDENSATION"/>
    <property type="match status" value="1"/>
</dbReference>
<dbReference type="PROSITE" id="PS00625">
    <property type="entry name" value="RCC1_1"/>
    <property type="match status" value="1"/>
</dbReference>
<keyword evidence="7" id="KW-1185">Reference proteome</keyword>
<reference evidence="6 7" key="1">
    <citation type="journal article" date="2016" name="Mol. Biol. Evol.">
        <title>Comparative Genomics of Early-Diverging Mushroom-Forming Fungi Provides Insights into the Origins of Lignocellulose Decay Capabilities.</title>
        <authorList>
            <person name="Nagy L.G."/>
            <person name="Riley R."/>
            <person name="Tritt A."/>
            <person name="Adam C."/>
            <person name="Daum C."/>
            <person name="Floudas D."/>
            <person name="Sun H."/>
            <person name="Yadav J.S."/>
            <person name="Pangilinan J."/>
            <person name="Larsson K.H."/>
            <person name="Matsuura K."/>
            <person name="Barry K."/>
            <person name="Labutti K."/>
            <person name="Kuo R."/>
            <person name="Ohm R.A."/>
            <person name="Bhattacharya S.S."/>
            <person name="Shirouzu T."/>
            <person name="Yoshinaga Y."/>
            <person name="Martin F.M."/>
            <person name="Grigoriev I.V."/>
            <person name="Hibbett D.S."/>
        </authorList>
    </citation>
    <scope>NUCLEOTIDE SEQUENCE [LARGE SCALE GENOMIC DNA]</scope>
    <source>
        <strain evidence="6 7">CBS 109695</strain>
    </source>
</reference>
<feature type="repeat" description="RCC1" evidence="3">
    <location>
        <begin position="376"/>
        <end position="436"/>
    </location>
</feature>
<feature type="region of interest" description="Disordered" evidence="4">
    <location>
        <begin position="1"/>
        <end position="85"/>
    </location>
</feature>
<dbReference type="PROSITE" id="PS50012">
    <property type="entry name" value="RCC1_3"/>
    <property type="match status" value="6"/>
</dbReference>
<keyword evidence="1" id="KW-0344">Guanine-nucleotide releasing factor</keyword>
<proteinExistence type="predicted"/>
<dbReference type="InterPro" id="IPR000408">
    <property type="entry name" value="Reg_chr_condens"/>
</dbReference>
<dbReference type="Proteomes" id="UP000076532">
    <property type="component" value="Unassembled WGS sequence"/>
</dbReference>
<protein>
    <submittedName>
        <fullName evidence="6">RCC1/BLIP-II protein</fullName>
    </submittedName>
</protein>
<evidence type="ECO:0000259" key="5">
    <source>
        <dbReference type="Pfam" id="PF25390"/>
    </source>
</evidence>
<name>A0A165WMW8_9AGAM</name>
<dbReference type="Pfam" id="PF25390">
    <property type="entry name" value="WD40_RLD"/>
    <property type="match status" value="1"/>
</dbReference>
<evidence type="ECO:0000313" key="7">
    <source>
        <dbReference type="Proteomes" id="UP000076532"/>
    </source>
</evidence>
<dbReference type="PRINTS" id="PR00633">
    <property type="entry name" value="RCCNDNSATION"/>
</dbReference>
<dbReference type="SUPFAM" id="SSF50985">
    <property type="entry name" value="RCC1/BLIP-II"/>
    <property type="match status" value="1"/>
</dbReference>
<feature type="repeat" description="RCC1" evidence="3">
    <location>
        <begin position="259"/>
        <end position="318"/>
    </location>
</feature>
<organism evidence="6 7">
    <name type="scientific">Athelia psychrophila</name>
    <dbReference type="NCBI Taxonomy" id="1759441"/>
    <lineage>
        <taxon>Eukaryota</taxon>
        <taxon>Fungi</taxon>
        <taxon>Dikarya</taxon>
        <taxon>Basidiomycota</taxon>
        <taxon>Agaricomycotina</taxon>
        <taxon>Agaricomycetes</taxon>
        <taxon>Agaricomycetidae</taxon>
        <taxon>Atheliales</taxon>
        <taxon>Atheliaceae</taxon>
        <taxon>Athelia</taxon>
    </lineage>
</organism>
<dbReference type="OrthoDB" id="61110at2759"/>
<dbReference type="PROSITE" id="PS00626">
    <property type="entry name" value="RCC1_2"/>
    <property type="match status" value="3"/>
</dbReference>
<dbReference type="PANTHER" id="PTHR45982:SF1">
    <property type="entry name" value="REGULATOR OF CHROMOSOME CONDENSATION"/>
    <property type="match status" value="1"/>
</dbReference>
<dbReference type="Gene3D" id="2.130.10.30">
    <property type="entry name" value="Regulator of chromosome condensation 1/beta-lactamase-inhibitor protein II"/>
    <property type="match status" value="1"/>
</dbReference>
<evidence type="ECO:0000256" key="4">
    <source>
        <dbReference type="SAM" id="MobiDB-lite"/>
    </source>
</evidence>
<feature type="compositionally biased region" description="Low complexity" evidence="4">
    <location>
        <begin position="64"/>
        <end position="83"/>
    </location>
</feature>
<evidence type="ECO:0000256" key="1">
    <source>
        <dbReference type="ARBA" id="ARBA00022658"/>
    </source>
</evidence>
<dbReference type="EMBL" id="KV417741">
    <property type="protein sequence ID" value="KZP07753.1"/>
    <property type="molecule type" value="Genomic_DNA"/>
</dbReference>
<gene>
    <name evidence="6" type="ORF">FIBSPDRAFT_1052812</name>
</gene>
<feature type="repeat" description="RCC1" evidence="3">
    <location>
        <begin position="319"/>
        <end position="375"/>
    </location>
</feature>
<feature type="repeat" description="RCC1" evidence="3">
    <location>
        <begin position="500"/>
        <end position="553"/>
    </location>
</feature>